<name>A0A4E9DDY3_GIBZA</name>
<proteinExistence type="predicted"/>
<dbReference type="Proteomes" id="UP000746612">
    <property type="component" value="Unassembled WGS sequence"/>
</dbReference>
<accession>A0A4E9DDY3</accession>
<dbReference type="EMBL" id="CAAKMV010000123">
    <property type="protein sequence ID" value="VIO56232.1"/>
    <property type="molecule type" value="Genomic_DNA"/>
</dbReference>
<reference evidence="1" key="2">
    <citation type="submission" date="2021-03" db="EMBL/GenBank/DDBJ databases">
        <authorList>
            <person name="Alouane T."/>
            <person name="Langin T."/>
            <person name="Bonhomme L."/>
        </authorList>
    </citation>
    <scope>NUCLEOTIDE SEQUENCE</scope>
    <source>
        <strain evidence="1">MDC_Fg202</strain>
    </source>
</reference>
<gene>
    <name evidence="2" type="ORF">FUG_LOCUS202869</name>
    <name evidence="1" type="ORF">MDCFG202_LOCUS86035</name>
</gene>
<dbReference type="EMBL" id="CAJPIJ010000082">
    <property type="protein sequence ID" value="CAG1970452.1"/>
    <property type="molecule type" value="Genomic_DNA"/>
</dbReference>
<organism evidence="2">
    <name type="scientific">Gibberella zeae</name>
    <name type="common">Wheat head blight fungus</name>
    <name type="synonym">Fusarium graminearum</name>
    <dbReference type="NCBI Taxonomy" id="5518"/>
    <lineage>
        <taxon>Eukaryota</taxon>
        <taxon>Fungi</taxon>
        <taxon>Dikarya</taxon>
        <taxon>Ascomycota</taxon>
        <taxon>Pezizomycotina</taxon>
        <taxon>Sordariomycetes</taxon>
        <taxon>Hypocreomycetidae</taxon>
        <taxon>Hypocreales</taxon>
        <taxon>Nectriaceae</taxon>
        <taxon>Fusarium</taxon>
    </lineage>
</organism>
<dbReference type="AlphaFoldDB" id="A0A4E9DDY3"/>
<protein>
    <submittedName>
        <fullName evidence="2">Uncharacterized protein</fullName>
    </submittedName>
</protein>
<evidence type="ECO:0000313" key="1">
    <source>
        <dbReference type="EMBL" id="CAG1970452.1"/>
    </source>
</evidence>
<evidence type="ECO:0000313" key="2">
    <source>
        <dbReference type="EMBL" id="VIO56232.1"/>
    </source>
</evidence>
<reference evidence="2" key="1">
    <citation type="submission" date="2019-04" db="EMBL/GenBank/DDBJ databases">
        <authorList>
            <person name="Melise S."/>
            <person name="Noan J."/>
            <person name="Okalmin O."/>
        </authorList>
    </citation>
    <scope>NUCLEOTIDE SEQUENCE</scope>
    <source>
        <strain evidence="2">FN9</strain>
    </source>
</reference>
<sequence length="87" mass="9284">MSPSHKQRAGSKPAEALVDQGIPGTRCKVCEAKGQEVWVIPGKLCRCVHGSNSRTTRLIGQQPGLDAWENMGSQLLAAGSNIMIRLG</sequence>